<dbReference type="STRING" id="260086.SAMN05216207_1004110"/>
<feature type="region of interest" description="Disordered" evidence="1">
    <location>
        <begin position="142"/>
        <end position="162"/>
    </location>
</feature>
<gene>
    <name evidence="2" type="ORF">SAMN05216207_1004110</name>
</gene>
<proteinExistence type="predicted"/>
<dbReference type="Proteomes" id="UP000199614">
    <property type="component" value="Unassembled WGS sequence"/>
</dbReference>
<evidence type="ECO:0000313" key="2">
    <source>
        <dbReference type="EMBL" id="SFM88602.1"/>
    </source>
</evidence>
<dbReference type="EMBL" id="FOUY01000004">
    <property type="protein sequence ID" value="SFM88602.1"/>
    <property type="molecule type" value="Genomic_DNA"/>
</dbReference>
<organism evidence="2 3">
    <name type="scientific">Pseudonocardia ammonioxydans</name>
    <dbReference type="NCBI Taxonomy" id="260086"/>
    <lineage>
        <taxon>Bacteria</taxon>
        <taxon>Bacillati</taxon>
        <taxon>Actinomycetota</taxon>
        <taxon>Actinomycetes</taxon>
        <taxon>Pseudonocardiales</taxon>
        <taxon>Pseudonocardiaceae</taxon>
        <taxon>Pseudonocardia</taxon>
    </lineage>
</organism>
<evidence type="ECO:0000256" key="1">
    <source>
        <dbReference type="SAM" id="MobiDB-lite"/>
    </source>
</evidence>
<dbReference type="OrthoDB" id="3574978at2"/>
<dbReference type="AlphaFoldDB" id="A0A1I4UHX2"/>
<accession>A0A1I4UHX2</accession>
<dbReference type="RefSeq" id="WP_093338432.1">
    <property type="nucleotide sequence ID" value="NZ_FOUY01000004.1"/>
</dbReference>
<protein>
    <submittedName>
        <fullName evidence="2">Uncharacterized protein</fullName>
    </submittedName>
</protein>
<sequence length="162" mass="18284">MPRLRPSAAEPPPAPLSRYWKSYVADCTEQVERFHRITSVITAMQVRTWLTEIGKRLDTELEAVQRLAAVGDSIQPARFRITEPPARRIANRLDKAKSSLKHSVDQAAEIAEQAVLDPTHDDVRVHLKVLNEQVGRLAIAAPVDEEQAPEPRRRPWRRASGS</sequence>
<reference evidence="2 3" key="1">
    <citation type="submission" date="2016-10" db="EMBL/GenBank/DDBJ databases">
        <authorList>
            <person name="de Groot N.N."/>
        </authorList>
    </citation>
    <scope>NUCLEOTIDE SEQUENCE [LARGE SCALE GENOMIC DNA]</scope>
    <source>
        <strain evidence="2 3">CGMCC 4.1877</strain>
    </source>
</reference>
<name>A0A1I4UHX2_PSUAM</name>
<keyword evidence="3" id="KW-1185">Reference proteome</keyword>
<evidence type="ECO:0000313" key="3">
    <source>
        <dbReference type="Proteomes" id="UP000199614"/>
    </source>
</evidence>